<dbReference type="Proteomes" id="UP000054279">
    <property type="component" value="Unassembled WGS sequence"/>
</dbReference>
<evidence type="ECO:0000313" key="1">
    <source>
        <dbReference type="EMBL" id="KIJ43231.1"/>
    </source>
</evidence>
<feature type="non-terminal residue" evidence="1">
    <location>
        <position position="107"/>
    </location>
</feature>
<evidence type="ECO:0000313" key="2">
    <source>
        <dbReference type="Proteomes" id="UP000054279"/>
    </source>
</evidence>
<dbReference type="OrthoDB" id="3268967at2759"/>
<organism evidence="1 2">
    <name type="scientific">Sphaerobolus stellatus (strain SS14)</name>
    <dbReference type="NCBI Taxonomy" id="990650"/>
    <lineage>
        <taxon>Eukaryota</taxon>
        <taxon>Fungi</taxon>
        <taxon>Dikarya</taxon>
        <taxon>Basidiomycota</taxon>
        <taxon>Agaricomycotina</taxon>
        <taxon>Agaricomycetes</taxon>
        <taxon>Phallomycetidae</taxon>
        <taxon>Geastrales</taxon>
        <taxon>Sphaerobolaceae</taxon>
        <taxon>Sphaerobolus</taxon>
    </lineage>
</organism>
<dbReference type="AlphaFoldDB" id="A0A0C9VXQ8"/>
<gene>
    <name evidence="1" type="ORF">M422DRAFT_133854</name>
</gene>
<dbReference type="HOGENOM" id="CLU_142395_0_0_1"/>
<dbReference type="EMBL" id="KN837124">
    <property type="protein sequence ID" value="KIJ43231.1"/>
    <property type="molecule type" value="Genomic_DNA"/>
</dbReference>
<keyword evidence="2" id="KW-1185">Reference proteome</keyword>
<accession>A0A0C9VXQ8</accession>
<protein>
    <submittedName>
        <fullName evidence="1">Unplaced genomic scaffold SPHSTscaffold_49, whole genome shotgun sequence</fullName>
    </submittedName>
</protein>
<name>A0A0C9VXQ8_SPHS4</name>
<proteinExistence type="predicted"/>
<reference evidence="1 2" key="1">
    <citation type="submission" date="2014-06" db="EMBL/GenBank/DDBJ databases">
        <title>Evolutionary Origins and Diversification of the Mycorrhizal Mutualists.</title>
        <authorList>
            <consortium name="DOE Joint Genome Institute"/>
            <consortium name="Mycorrhizal Genomics Consortium"/>
            <person name="Kohler A."/>
            <person name="Kuo A."/>
            <person name="Nagy L.G."/>
            <person name="Floudas D."/>
            <person name="Copeland A."/>
            <person name="Barry K.W."/>
            <person name="Cichocki N."/>
            <person name="Veneault-Fourrey C."/>
            <person name="LaButti K."/>
            <person name="Lindquist E.A."/>
            <person name="Lipzen A."/>
            <person name="Lundell T."/>
            <person name="Morin E."/>
            <person name="Murat C."/>
            <person name="Riley R."/>
            <person name="Ohm R."/>
            <person name="Sun H."/>
            <person name="Tunlid A."/>
            <person name="Henrissat B."/>
            <person name="Grigoriev I.V."/>
            <person name="Hibbett D.S."/>
            <person name="Martin F."/>
        </authorList>
    </citation>
    <scope>NUCLEOTIDE SEQUENCE [LARGE SCALE GENOMIC DNA]</scope>
    <source>
        <strain evidence="1 2">SS14</strain>
    </source>
</reference>
<sequence>MNTINTSTSFSPFQLKTGRSPRIIPPLVPLPEGVTANDITAREIIDRLQTDVKEAQDSLLAAKVRQAHHANEHRGCEDIYDVGDLVMLSTANHRRNYKRKGKKYVAK</sequence>